<feature type="signal peptide" evidence="8">
    <location>
        <begin position="1"/>
        <end position="20"/>
    </location>
</feature>
<keyword evidence="4 7" id="KW-0812">Transmembrane</keyword>
<organism evidence="10 11">
    <name type="scientific">Chitinophaga nivalis</name>
    <dbReference type="NCBI Taxonomy" id="2991709"/>
    <lineage>
        <taxon>Bacteria</taxon>
        <taxon>Pseudomonadati</taxon>
        <taxon>Bacteroidota</taxon>
        <taxon>Chitinophagia</taxon>
        <taxon>Chitinophagales</taxon>
        <taxon>Chitinophagaceae</taxon>
        <taxon>Chitinophaga</taxon>
    </lineage>
</organism>
<dbReference type="NCBIfam" id="TIGR04056">
    <property type="entry name" value="OMP_RagA_SusC"/>
    <property type="match status" value="1"/>
</dbReference>
<evidence type="ECO:0000256" key="8">
    <source>
        <dbReference type="SAM" id="SignalP"/>
    </source>
</evidence>
<feature type="domain" description="TonB-dependent receptor plug" evidence="9">
    <location>
        <begin position="114"/>
        <end position="232"/>
    </location>
</feature>
<name>A0ABT3IUJ1_9BACT</name>
<proteinExistence type="inferred from homology"/>
<keyword evidence="2 7" id="KW-0813">Transport</keyword>
<dbReference type="InterPro" id="IPR036942">
    <property type="entry name" value="Beta-barrel_TonB_sf"/>
</dbReference>
<dbReference type="InterPro" id="IPR023996">
    <property type="entry name" value="TonB-dep_OMP_SusC/RagA"/>
</dbReference>
<comment type="caution">
    <text evidence="10">The sequence shown here is derived from an EMBL/GenBank/DDBJ whole genome shotgun (WGS) entry which is preliminary data.</text>
</comment>
<evidence type="ECO:0000256" key="2">
    <source>
        <dbReference type="ARBA" id="ARBA00022448"/>
    </source>
</evidence>
<dbReference type="Gene3D" id="2.60.40.1120">
    <property type="entry name" value="Carboxypeptidase-like, regulatory domain"/>
    <property type="match status" value="1"/>
</dbReference>
<dbReference type="InterPro" id="IPR012910">
    <property type="entry name" value="Plug_dom"/>
</dbReference>
<keyword evidence="11" id="KW-1185">Reference proteome</keyword>
<feature type="chain" id="PRO_5046468163" evidence="8">
    <location>
        <begin position="21"/>
        <end position="1031"/>
    </location>
</feature>
<evidence type="ECO:0000313" key="11">
    <source>
        <dbReference type="Proteomes" id="UP001207742"/>
    </source>
</evidence>
<dbReference type="Pfam" id="PF07715">
    <property type="entry name" value="Plug"/>
    <property type="match status" value="1"/>
</dbReference>
<comment type="similarity">
    <text evidence="7">Belongs to the TonB-dependent receptor family.</text>
</comment>
<dbReference type="Pfam" id="PF13715">
    <property type="entry name" value="CarbopepD_reg_2"/>
    <property type="match status" value="1"/>
</dbReference>
<comment type="subcellular location">
    <subcellularLocation>
        <location evidence="1 7">Cell outer membrane</location>
        <topology evidence="1 7">Multi-pass membrane protein</topology>
    </subcellularLocation>
</comment>
<evidence type="ECO:0000256" key="1">
    <source>
        <dbReference type="ARBA" id="ARBA00004571"/>
    </source>
</evidence>
<evidence type="ECO:0000256" key="3">
    <source>
        <dbReference type="ARBA" id="ARBA00022452"/>
    </source>
</evidence>
<dbReference type="SUPFAM" id="SSF49464">
    <property type="entry name" value="Carboxypeptidase regulatory domain-like"/>
    <property type="match status" value="1"/>
</dbReference>
<evidence type="ECO:0000256" key="7">
    <source>
        <dbReference type="PROSITE-ProRule" id="PRU01360"/>
    </source>
</evidence>
<evidence type="ECO:0000256" key="6">
    <source>
        <dbReference type="ARBA" id="ARBA00023237"/>
    </source>
</evidence>
<sequence>MRKVLFLLLSVLLLGGQVFAQSRTVTGKVTDAGDGTAIPGANIQIKGTTKGVTTNPDGTFSVQVADNATLLVSFIGYDAKEVAVGTNATLNIKLKVDSKNLEEVIVTGYTIEKKKSSTIAASTVSGAKINNVALPDVNQMLQGNAPGISVSTNSGQPGAKTEVRVRGVGSISASNAPIYVLDGIIMSSGDFTQNTPTQDVISSLNPADIENITILKDAAATALYGSRGSNGVIVITTKSGKKGQSKINFSGKYGFQNLAKKIPMMNSRELLDYQRLAMRNAIDPGTGTPVFTEQDVKNARPDYLANYDTDWGKEAFRTGRTQNYAISGSGGNEKTQFYASGEYFKQEGILIGSSFSRYAGRLNVDHKFSDKLDLSAKMSGSYSDQYNANNGATYTSPLLGAMSNVPFIPARDANGDIYNGYLPGQPGMDDWAPLSSIPRTLRPVLTGGNFLHAVENNYGRNNNTTMNMNLALGYNIIEGLRLVVKGNAELTNIREKQWRGPNTYDGRIYNGLLQNYSTNFGLYTTQQLLTYTTTFNKDHGLSVLVGNEYSFQNRVYSGAAKKGFSDNSLQVPSVGANMQSIIGNEYSYAFHGMLAKVDYDYKSKYFVSGSFRRDGSSRFPKDSRYGNFYSGALAWRVTEEEFAKSITWLNDLKVRTSYGIMGNAEGLGDYPFAQLYGFTGTYNDEPAPVAIQPANPRLSWEKQNLFDVGVDFSVFGRRLYGSLGFYDKRSSALLMELPLSMTTGFPTINYNVGRMMNQGFEIAIGGIPVKTKDFQWTTDLNFATLKNKVLALGEGQQFISQKRQRIEVGREFGTWYMPIWAGVDPIDGAAMWETADGKTTKNYAEAPRKYAGSALPKITGGFTNKLTYKDFDLSLLITFSWGNKAYNVSRIDLESDGLNTAGNVAKDAMKDRWQQKGDIASKPKLMWNVDTQSESLSSRWLEDVSYARIRNLTVGYTLPKNALERVKMQQVRVFLQAENLFTLTSYKGWDPDINTNPIAPTAVTSPGNNGGDDFFRYPTSRIFTIGVNVGF</sequence>
<dbReference type="InterPro" id="IPR039426">
    <property type="entry name" value="TonB-dep_rcpt-like"/>
</dbReference>
<evidence type="ECO:0000313" key="10">
    <source>
        <dbReference type="EMBL" id="MCW3487595.1"/>
    </source>
</evidence>
<dbReference type="Gene3D" id="2.170.130.10">
    <property type="entry name" value="TonB-dependent receptor, plug domain"/>
    <property type="match status" value="1"/>
</dbReference>
<keyword evidence="6 7" id="KW-0998">Cell outer membrane</keyword>
<dbReference type="NCBIfam" id="TIGR04057">
    <property type="entry name" value="SusC_RagA_signa"/>
    <property type="match status" value="1"/>
</dbReference>
<dbReference type="PROSITE" id="PS52016">
    <property type="entry name" value="TONB_DEPENDENT_REC_3"/>
    <property type="match status" value="1"/>
</dbReference>
<accession>A0ABT3IUJ1</accession>
<keyword evidence="3 7" id="KW-1134">Transmembrane beta strand</keyword>
<dbReference type="Gene3D" id="2.40.170.20">
    <property type="entry name" value="TonB-dependent receptor, beta-barrel domain"/>
    <property type="match status" value="1"/>
</dbReference>
<dbReference type="InterPro" id="IPR023997">
    <property type="entry name" value="TonB-dep_OMP_SusC/RagA_CS"/>
</dbReference>
<dbReference type="InterPro" id="IPR037066">
    <property type="entry name" value="Plug_dom_sf"/>
</dbReference>
<evidence type="ECO:0000256" key="4">
    <source>
        <dbReference type="ARBA" id="ARBA00022692"/>
    </source>
</evidence>
<dbReference type="SUPFAM" id="SSF56935">
    <property type="entry name" value="Porins"/>
    <property type="match status" value="1"/>
</dbReference>
<reference evidence="10 11" key="1">
    <citation type="submission" date="2022-10" db="EMBL/GenBank/DDBJ databases">
        <title>Chitinophaga nivalis PC15 sp. nov., isolated from Pyeongchang county, South Korea.</title>
        <authorList>
            <person name="Trinh H.N."/>
        </authorList>
    </citation>
    <scope>NUCLEOTIDE SEQUENCE [LARGE SCALE GENOMIC DNA]</scope>
    <source>
        <strain evidence="10 11">PC14</strain>
    </source>
</reference>
<dbReference type="RefSeq" id="WP_264734402.1">
    <property type="nucleotide sequence ID" value="NZ_JAPDNR010000001.1"/>
</dbReference>
<evidence type="ECO:0000259" key="9">
    <source>
        <dbReference type="Pfam" id="PF07715"/>
    </source>
</evidence>
<dbReference type="InterPro" id="IPR008969">
    <property type="entry name" value="CarboxyPept-like_regulatory"/>
</dbReference>
<keyword evidence="10" id="KW-0675">Receptor</keyword>
<gene>
    <name evidence="10" type="ORF">OL497_27100</name>
</gene>
<evidence type="ECO:0000256" key="5">
    <source>
        <dbReference type="ARBA" id="ARBA00023136"/>
    </source>
</evidence>
<keyword evidence="5 7" id="KW-0472">Membrane</keyword>
<protein>
    <submittedName>
        <fullName evidence="10">TonB-dependent receptor</fullName>
    </submittedName>
</protein>
<dbReference type="EMBL" id="JAPDNS010000002">
    <property type="protein sequence ID" value="MCW3487595.1"/>
    <property type="molecule type" value="Genomic_DNA"/>
</dbReference>
<dbReference type="Proteomes" id="UP001207742">
    <property type="component" value="Unassembled WGS sequence"/>
</dbReference>
<keyword evidence="8" id="KW-0732">Signal</keyword>